<dbReference type="SUPFAM" id="SSF47413">
    <property type="entry name" value="lambda repressor-like DNA-binding domains"/>
    <property type="match status" value="1"/>
</dbReference>
<gene>
    <name evidence="3" type="ORF">JD82_03646</name>
</gene>
<dbReference type="GO" id="GO:0003677">
    <property type="term" value="F:DNA binding"/>
    <property type="evidence" value="ECO:0007669"/>
    <property type="project" value="InterPro"/>
</dbReference>
<dbReference type="InterPro" id="IPR010982">
    <property type="entry name" value="Lambda_DNA-bd_dom_sf"/>
</dbReference>
<evidence type="ECO:0000259" key="2">
    <source>
        <dbReference type="PROSITE" id="PS50943"/>
    </source>
</evidence>
<protein>
    <submittedName>
        <fullName evidence="3">Helix-turn-helix protein</fullName>
    </submittedName>
</protein>
<dbReference type="Gene3D" id="1.10.260.40">
    <property type="entry name" value="lambda repressor-like DNA-binding domains"/>
    <property type="match status" value="1"/>
</dbReference>
<dbReference type="Gene3D" id="1.25.40.10">
    <property type="entry name" value="Tetratricopeptide repeat domain"/>
    <property type="match status" value="1"/>
</dbReference>
<keyword evidence="4" id="KW-1185">Reference proteome</keyword>
<organism evidence="3 4">
    <name type="scientific">Prauserella rugosa</name>
    <dbReference type="NCBI Taxonomy" id="43354"/>
    <lineage>
        <taxon>Bacteria</taxon>
        <taxon>Bacillati</taxon>
        <taxon>Actinomycetota</taxon>
        <taxon>Actinomycetes</taxon>
        <taxon>Pseudonocardiales</taxon>
        <taxon>Pseudonocardiaceae</taxon>
        <taxon>Prauserella</taxon>
    </lineage>
</organism>
<feature type="domain" description="HTH cro/C1-type" evidence="2">
    <location>
        <begin position="57"/>
        <end position="105"/>
    </location>
</feature>
<dbReference type="OrthoDB" id="3213425at2"/>
<dbReference type="CDD" id="cd00093">
    <property type="entry name" value="HTH_XRE"/>
    <property type="match status" value="1"/>
</dbReference>
<feature type="region of interest" description="Disordered" evidence="1">
    <location>
        <begin position="1"/>
        <end position="30"/>
    </location>
</feature>
<dbReference type="SMART" id="SM00530">
    <property type="entry name" value="HTH_XRE"/>
    <property type="match status" value="1"/>
</dbReference>
<evidence type="ECO:0000313" key="3">
    <source>
        <dbReference type="EMBL" id="TWH21777.1"/>
    </source>
</evidence>
<proteinExistence type="predicted"/>
<sequence length="473" mass="51377">MDISDETAITRISGAGVDPEKSEATPGRLDPQVWEGKEMRDALAVRNVSEVYRQLRKHGVSQRQIAAMTGQSQSEVSEILKGRQVMAYDVLARISTGLGIPRGYMGLAYDEATEIQVAGTSGEQQAEEDESVKRRKFLAHAAQVTMGAAVFGSSAEAWAASPARTPAPGRIGVTDVRQVEAATRALRALDYQYGGGFCRDAVVAQLSWGQQMLQSSSTEVVRSRLFVALADLHSLAGWTSFDTGLIDSARGHFANALNLAKQGDNHPLVANILYRMGRVYLAQEAPNDALKLFQLGQIAAQESGSELAVAVLCANEAWAYAMMGNAEQAVKLLGRTRDEFARADLANAESWVKFFTETDVHAMVGTVHTELAQAADPSHTKYAIPALTRAIDAYNDEMARSKVFNLGMLATNHMIDGDIDHGVRIGGKALDSAEGLKSARIEQRMQPLKQEATRRSNNPDARDFVERMNAFFA</sequence>
<dbReference type="PROSITE" id="PS50943">
    <property type="entry name" value="HTH_CROC1"/>
    <property type="match status" value="1"/>
</dbReference>
<dbReference type="InterPro" id="IPR011990">
    <property type="entry name" value="TPR-like_helical_dom_sf"/>
</dbReference>
<evidence type="ECO:0000256" key="1">
    <source>
        <dbReference type="SAM" id="MobiDB-lite"/>
    </source>
</evidence>
<dbReference type="SUPFAM" id="SSF48452">
    <property type="entry name" value="TPR-like"/>
    <property type="match status" value="1"/>
</dbReference>
<accession>A0A660CIV8</accession>
<comment type="caution">
    <text evidence="3">The sequence shown here is derived from an EMBL/GenBank/DDBJ whole genome shotgun (WGS) entry which is preliminary data.</text>
</comment>
<dbReference type="Proteomes" id="UP000317303">
    <property type="component" value="Unassembled WGS sequence"/>
</dbReference>
<reference evidence="3 4" key="1">
    <citation type="submission" date="2019-07" db="EMBL/GenBank/DDBJ databases">
        <title>R&amp;d 2014.</title>
        <authorList>
            <person name="Klenk H.-P."/>
        </authorList>
    </citation>
    <scope>NUCLEOTIDE SEQUENCE [LARGE SCALE GENOMIC DNA]</scope>
    <source>
        <strain evidence="3 4">DSM 43194</strain>
    </source>
</reference>
<dbReference type="Pfam" id="PF01381">
    <property type="entry name" value="HTH_3"/>
    <property type="match status" value="1"/>
</dbReference>
<dbReference type="Pfam" id="PF13424">
    <property type="entry name" value="TPR_12"/>
    <property type="match status" value="1"/>
</dbReference>
<evidence type="ECO:0000313" key="4">
    <source>
        <dbReference type="Proteomes" id="UP000317303"/>
    </source>
</evidence>
<dbReference type="EMBL" id="VLJV01000001">
    <property type="protein sequence ID" value="TWH21777.1"/>
    <property type="molecule type" value="Genomic_DNA"/>
</dbReference>
<dbReference type="AlphaFoldDB" id="A0A660CIV8"/>
<dbReference type="InterPro" id="IPR001387">
    <property type="entry name" value="Cro/C1-type_HTH"/>
</dbReference>
<name>A0A660CIV8_9PSEU</name>